<dbReference type="Gene3D" id="3.40.50.12780">
    <property type="entry name" value="N-terminal domain of ligase-like"/>
    <property type="match status" value="1"/>
</dbReference>
<evidence type="ECO:0000313" key="5">
    <source>
        <dbReference type="EMBL" id="MFC7603305.1"/>
    </source>
</evidence>
<dbReference type="Proteomes" id="UP001596514">
    <property type="component" value="Unassembled WGS sequence"/>
</dbReference>
<gene>
    <name evidence="5" type="ORF">ACFQVD_24655</name>
</gene>
<dbReference type="Pfam" id="PF13193">
    <property type="entry name" value="AMP-binding_C"/>
    <property type="match status" value="1"/>
</dbReference>
<feature type="domain" description="AMP-dependent synthetase/ligase" evidence="3">
    <location>
        <begin position="35"/>
        <end position="397"/>
    </location>
</feature>
<dbReference type="RefSeq" id="WP_343975273.1">
    <property type="nucleotide sequence ID" value="NZ_BAAAGK010000130.1"/>
</dbReference>
<comment type="similarity">
    <text evidence="1">Belongs to the ATP-dependent AMP-binding enzyme family.</text>
</comment>
<keyword evidence="2" id="KW-0436">Ligase</keyword>
<dbReference type="PANTHER" id="PTHR43201:SF5">
    <property type="entry name" value="MEDIUM-CHAIN ACYL-COA LIGASE ACSF2, MITOCHONDRIAL"/>
    <property type="match status" value="1"/>
</dbReference>
<dbReference type="SUPFAM" id="SSF56801">
    <property type="entry name" value="Acetyl-CoA synthetase-like"/>
    <property type="match status" value="1"/>
</dbReference>
<dbReference type="InterPro" id="IPR045851">
    <property type="entry name" value="AMP-bd_C_sf"/>
</dbReference>
<proteinExistence type="inferred from homology"/>
<accession>A0ABW2T592</accession>
<name>A0ABW2T592_9ACTN</name>
<evidence type="ECO:0000256" key="1">
    <source>
        <dbReference type="ARBA" id="ARBA00006432"/>
    </source>
</evidence>
<feature type="domain" description="AMP-binding enzyme C-terminal" evidence="4">
    <location>
        <begin position="448"/>
        <end position="523"/>
    </location>
</feature>
<dbReference type="InterPro" id="IPR025110">
    <property type="entry name" value="AMP-bd_C"/>
</dbReference>
<dbReference type="InterPro" id="IPR042099">
    <property type="entry name" value="ANL_N_sf"/>
</dbReference>
<evidence type="ECO:0000259" key="4">
    <source>
        <dbReference type="Pfam" id="PF13193"/>
    </source>
</evidence>
<dbReference type="EMBL" id="JBHTEE010000001">
    <property type="protein sequence ID" value="MFC7603305.1"/>
    <property type="molecule type" value="Genomic_DNA"/>
</dbReference>
<comment type="caution">
    <text evidence="5">The sequence shown here is derived from an EMBL/GenBank/DDBJ whole genome shotgun (WGS) entry which is preliminary data.</text>
</comment>
<dbReference type="InterPro" id="IPR000873">
    <property type="entry name" value="AMP-dep_synth/lig_dom"/>
</dbReference>
<dbReference type="Gene3D" id="3.30.300.30">
    <property type="match status" value="1"/>
</dbReference>
<evidence type="ECO:0000313" key="6">
    <source>
        <dbReference type="Proteomes" id="UP001596514"/>
    </source>
</evidence>
<dbReference type="Pfam" id="PF00501">
    <property type="entry name" value="AMP-binding"/>
    <property type="match status" value="1"/>
</dbReference>
<dbReference type="PROSITE" id="PS00455">
    <property type="entry name" value="AMP_BINDING"/>
    <property type="match status" value="1"/>
</dbReference>
<protein>
    <submittedName>
        <fullName evidence="5">Class I adenylate-forming enzyme family protein</fullName>
    </submittedName>
</protein>
<organism evidence="5 6">
    <name type="scientific">Streptosporangium amethystogenes subsp. fukuiense</name>
    <dbReference type="NCBI Taxonomy" id="698418"/>
    <lineage>
        <taxon>Bacteria</taxon>
        <taxon>Bacillati</taxon>
        <taxon>Actinomycetota</taxon>
        <taxon>Actinomycetes</taxon>
        <taxon>Streptosporangiales</taxon>
        <taxon>Streptosporangiaceae</taxon>
        <taxon>Streptosporangium</taxon>
    </lineage>
</organism>
<dbReference type="InterPro" id="IPR020845">
    <property type="entry name" value="AMP-binding_CS"/>
</dbReference>
<reference evidence="6" key="1">
    <citation type="journal article" date="2019" name="Int. J. Syst. Evol. Microbiol.">
        <title>The Global Catalogue of Microorganisms (GCM) 10K type strain sequencing project: providing services to taxonomists for standard genome sequencing and annotation.</title>
        <authorList>
            <consortium name="The Broad Institute Genomics Platform"/>
            <consortium name="The Broad Institute Genome Sequencing Center for Infectious Disease"/>
            <person name="Wu L."/>
            <person name="Ma J."/>
        </authorList>
    </citation>
    <scope>NUCLEOTIDE SEQUENCE [LARGE SCALE GENOMIC DNA]</scope>
    <source>
        <strain evidence="6">JCM 10083</strain>
    </source>
</reference>
<evidence type="ECO:0000256" key="2">
    <source>
        <dbReference type="ARBA" id="ARBA00022598"/>
    </source>
</evidence>
<sequence>MTAAKGRRPALSAALWHADPDPDHVDSTIGDALIRAASRWGGRTALVEGVVGEHARRWTFEELLEDSIRVARALLRRFSPGERLAVWAGNGPEWIQLEFGAALAGLTLVTVNPAFRQAELSYVLEQSRASGIVVQPRYRSTELLPMADAVRDGTQVREVISLGDWDEFRAAESGARDGLPHVAPRDPAQIQYTSGTTGRPKGALLSHRGLVANGRRYATVAGAHPNDVWVNPMPLFHTAGCGLVTLGALQTGGCHVIPAGFDADLMLDLFEAERGTIMLSVPTMLIRMLERQADRPRDVSSWRSTTLGGAPVPLDLVLRAQRELGVEVGIGYGQTEASPYITHTAGGDQDAETLATVGRPLPGTEVKIISPSSGEVAGIGELGEICTRGICVMTEYFDNAAATAEAIDADGWLHTGDLGAMDASGFVRIQGRLKDMIIRGGENIFPREIEDVLYTHPGISLVTVIGLPDAEWGETCAAFVVAADGARLTEGELDAFCRDRLASYKVPRSWHFRSELPQTASGKIQKVALRERYLADLAMGSTGGSRTSSE</sequence>
<dbReference type="PANTHER" id="PTHR43201">
    <property type="entry name" value="ACYL-COA SYNTHETASE"/>
    <property type="match status" value="1"/>
</dbReference>
<evidence type="ECO:0000259" key="3">
    <source>
        <dbReference type="Pfam" id="PF00501"/>
    </source>
</evidence>
<keyword evidence="6" id="KW-1185">Reference proteome</keyword>